<feature type="region of interest" description="Disordered" evidence="3">
    <location>
        <begin position="149"/>
        <end position="201"/>
    </location>
</feature>
<evidence type="ECO:0000313" key="5">
    <source>
        <dbReference type="Proteomes" id="UP000261540"/>
    </source>
</evidence>
<reference evidence="4" key="2">
    <citation type="submission" date="2025-09" db="UniProtKB">
        <authorList>
            <consortium name="Ensembl"/>
        </authorList>
    </citation>
    <scope>IDENTIFICATION</scope>
</reference>
<dbReference type="PANTHER" id="PTHR28638">
    <property type="entry name" value="CELL CYCLE PROGRESSION PROTEIN 1"/>
    <property type="match status" value="1"/>
</dbReference>
<dbReference type="GeneTree" id="ENSGT00940000166643"/>
<dbReference type="Ensembl" id="ENSPKIT00000021628.1">
    <property type="protein sequence ID" value="ENSPKIP00000040607.1"/>
    <property type="gene ID" value="ENSPKIG00000017481.1"/>
</dbReference>
<dbReference type="GO" id="GO:0016020">
    <property type="term" value="C:membrane"/>
    <property type="evidence" value="ECO:0007669"/>
    <property type="project" value="TreeGrafter"/>
</dbReference>
<accession>A0A3B3TBF9</accession>
<feature type="compositionally biased region" description="Gly residues" evidence="3">
    <location>
        <begin position="179"/>
        <end position="188"/>
    </location>
</feature>
<feature type="region of interest" description="Disordered" evidence="3">
    <location>
        <begin position="39"/>
        <end position="75"/>
    </location>
</feature>
<feature type="compositionally biased region" description="Basic and acidic residues" evidence="3">
    <location>
        <begin position="295"/>
        <end position="304"/>
    </location>
</feature>
<feature type="region of interest" description="Disordered" evidence="3">
    <location>
        <begin position="94"/>
        <end position="135"/>
    </location>
</feature>
<evidence type="ECO:0000256" key="1">
    <source>
        <dbReference type="ARBA" id="ARBA00023054"/>
    </source>
</evidence>
<feature type="compositionally biased region" description="Basic and acidic residues" evidence="3">
    <location>
        <begin position="118"/>
        <end position="131"/>
    </location>
</feature>
<dbReference type="STRING" id="1676925.ENSPKIP00000040607"/>
<evidence type="ECO:0000256" key="2">
    <source>
        <dbReference type="SAM" id="Coils"/>
    </source>
</evidence>
<dbReference type="Proteomes" id="UP000261540">
    <property type="component" value="Unplaced"/>
</dbReference>
<keyword evidence="5" id="KW-1185">Reference proteome</keyword>
<proteinExistence type="predicted"/>
<feature type="compositionally biased region" description="Polar residues" evidence="3">
    <location>
        <begin position="47"/>
        <end position="57"/>
    </location>
</feature>
<sequence length="743" mass="83692">MFKRPVSTSCVIQTTPASGYGVCLKAELSVWNEGLDVEALDGEGEEGSQNADRPTTQGRHEEAAAADADAAPEDSQWEERLSVVQALGNVETGEATMSCSRTDEPDVVEQELGGPAGHEVRGGSEELRAEPDSEELLGSSISCYFSTVETLSPSAPPTGDSSGSESESGGQLPSVRTGGSAGPAGGGMKEQPSKEPQVEARTQERLRHALNMCISLLIILAISMGLGQIYDGTVPVEPKLELVETVPGEDLSGVRGALSWHQQGGGNIIASKEVNEYLTGDPKQKCTWAPPSTESTDRKKKDSPQLRLQQGALQQEVEERRTSSRPDHLSVENRQLKSLLVCEEKSVSTLQEELRNLRMQIRNLEWKGVGVRSVPPKENQHGRSFRGLRDVLIAEAQVLHKELDRERRVTGLLKEELRQLRGHIEGFWGTGDLETEMLQARLVELEKRLNFEQRRSDLWQRLYVQDIDKRTKWDKRLRVKVPKGSMVGKVKHVFQVVKNISRELEYHHREEVKREKEDVKENQKFLDSVMSTFYNLKEMTQSFLRKKELPGLSRLLERSDVKGKHCSQRHVCSGGRADGVSWPHKHHHLQQTSDSFQAGRETLIPGIRVHVYPEVTAHTRTKGCSGVFDCASQEFTSLFNKALNPIQLSEFSQLIYTYLQQEVDHFHHWEELESFIDSFFHNGVFIHDQMLFTDFVSGVEDYLKDIDEYKCLNKNVFEDLDRSVYRYFFGDDNAQWYAQSASA</sequence>
<dbReference type="AlphaFoldDB" id="A0A3B3TBF9"/>
<protein>
    <submittedName>
        <fullName evidence="4">Cell cycle progression protein 1-like</fullName>
    </submittedName>
</protein>
<feature type="coiled-coil region" evidence="2">
    <location>
        <begin position="340"/>
        <end position="367"/>
    </location>
</feature>
<reference evidence="4" key="1">
    <citation type="submission" date="2025-08" db="UniProtKB">
        <authorList>
            <consortium name="Ensembl"/>
        </authorList>
    </citation>
    <scope>IDENTIFICATION</scope>
</reference>
<evidence type="ECO:0000256" key="3">
    <source>
        <dbReference type="SAM" id="MobiDB-lite"/>
    </source>
</evidence>
<keyword evidence="1 2" id="KW-0175">Coiled coil</keyword>
<name>A0A3B3TBF9_9TELE</name>
<feature type="region of interest" description="Disordered" evidence="3">
    <location>
        <begin position="281"/>
        <end position="330"/>
    </location>
</feature>
<dbReference type="PANTHER" id="PTHR28638:SF2">
    <property type="entry name" value="CELL CYCLE PROGRESSION PROTEIN 1"/>
    <property type="match status" value="1"/>
</dbReference>
<evidence type="ECO:0000313" key="4">
    <source>
        <dbReference type="Ensembl" id="ENSPKIP00000040607.1"/>
    </source>
</evidence>
<organism evidence="4 5">
    <name type="scientific">Paramormyrops kingsleyae</name>
    <dbReference type="NCBI Taxonomy" id="1676925"/>
    <lineage>
        <taxon>Eukaryota</taxon>
        <taxon>Metazoa</taxon>
        <taxon>Chordata</taxon>
        <taxon>Craniata</taxon>
        <taxon>Vertebrata</taxon>
        <taxon>Euteleostomi</taxon>
        <taxon>Actinopterygii</taxon>
        <taxon>Neopterygii</taxon>
        <taxon>Teleostei</taxon>
        <taxon>Osteoglossocephala</taxon>
        <taxon>Osteoglossomorpha</taxon>
        <taxon>Osteoglossiformes</taxon>
        <taxon>Mormyridae</taxon>
        <taxon>Paramormyrops</taxon>
    </lineage>
</organism>
<feature type="compositionally biased region" description="Basic and acidic residues" evidence="3">
    <location>
        <begin position="317"/>
        <end position="330"/>
    </location>
</feature>
<feature type="compositionally biased region" description="Basic and acidic residues" evidence="3">
    <location>
        <begin position="191"/>
        <end position="201"/>
    </location>
</feature>
<dbReference type="InterPro" id="IPR051990">
    <property type="entry name" value="CCPG1/PBIP1"/>
</dbReference>
<feature type="compositionally biased region" description="Low complexity" evidence="3">
    <location>
        <begin position="161"/>
        <end position="170"/>
    </location>
</feature>